<feature type="transmembrane region" description="Helical" evidence="8">
    <location>
        <begin position="51"/>
        <end position="74"/>
    </location>
</feature>
<proteinExistence type="inferred from homology"/>
<evidence type="ECO:0000256" key="8">
    <source>
        <dbReference type="SAM" id="Phobius"/>
    </source>
</evidence>
<dbReference type="PROSITE" id="PS51257">
    <property type="entry name" value="PROKAR_LIPOPROTEIN"/>
    <property type="match status" value="1"/>
</dbReference>
<feature type="transmembrane region" description="Helical" evidence="8">
    <location>
        <begin position="268"/>
        <end position="289"/>
    </location>
</feature>
<organism evidence="9 10">
    <name type="scientific">Megasphaera hexanoica</name>
    <dbReference type="NCBI Taxonomy" id="1675036"/>
    <lineage>
        <taxon>Bacteria</taxon>
        <taxon>Bacillati</taxon>
        <taxon>Bacillota</taxon>
        <taxon>Negativicutes</taxon>
        <taxon>Veillonellales</taxon>
        <taxon>Veillonellaceae</taxon>
        <taxon>Megasphaera</taxon>
    </lineage>
</organism>
<evidence type="ECO:0000256" key="7">
    <source>
        <dbReference type="ARBA" id="ARBA00023136"/>
    </source>
</evidence>
<evidence type="ECO:0000256" key="2">
    <source>
        <dbReference type="ARBA" id="ARBA00005658"/>
    </source>
</evidence>
<keyword evidence="6 8" id="KW-1133">Transmembrane helix</keyword>
<dbReference type="RefSeq" id="WP_394522631.1">
    <property type="nucleotide sequence ID" value="NZ_CP171361.1"/>
</dbReference>
<evidence type="ECO:0000256" key="5">
    <source>
        <dbReference type="ARBA" id="ARBA00022692"/>
    </source>
</evidence>
<feature type="transmembrane region" description="Helical" evidence="8">
    <location>
        <begin position="150"/>
        <end position="170"/>
    </location>
</feature>
<evidence type="ECO:0000313" key="9">
    <source>
        <dbReference type="EMBL" id="MFG6273376.1"/>
    </source>
</evidence>
<accession>A0ABW7DPT5</accession>
<dbReference type="Pfam" id="PF02028">
    <property type="entry name" value="BCCT"/>
    <property type="match status" value="1"/>
</dbReference>
<comment type="similarity">
    <text evidence="2">Belongs to the BCCT transporter (TC 2.A.15) family.</text>
</comment>
<keyword evidence="5 8" id="KW-0812">Transmembrane</keyword>
<dbReference type="PANTHER" id="PTHR30047">
    <property type="entry name" value="HIGH-AFFINITY CHOLINE TRANSPORT PROTEIN-RELATED"/>
    <property type="match status" value="1"/>
</dbReference>
<comment type="subcellular location">
    <subcellularLocation>
        <location evidence="1">Cell membrane</location>
        <topology evidence="1">Multi-pass membrane protein</topology>
    </subcellularLocation>
</comment>
<dbReference type="PANTHER" id="PTHR30047:SF7">
    <property type="entry name" value="HIGH-AFFINITY CHOLINE TRANSPORT PROTEIN"/>
    <property type="match status" value="1"/>
</dbReference>
<protein>
    <submittedName>
        <fullName evidence="9">BCCT family transporter</fullName>
    </submittedName>
</protein>
<dbReference type="NCBIfam" id="TIGR00842">
    <property type="entry name" value="bcct"/>
    <property type="match status" value="1"/>
</dbReference>
<feature type="transmembrane region" description="Helical" evidence="8">
    <location>
        <begin position="191"/>
        <end position="214"/>
    </location>
</feature>
<dbReference type="Proteomes" id="UP001605989">
    <property type="component" value="Unassembled WGS sequence"/>
</dbReference>
<keyword evidence="3" id="KW-0813">Transport</keyword>
<feature type="transmembrane region" description="Helical" evidence="8">
    <location>
        <begin position="325"/>
        <end position="343"/>
    </location>
</feature>
<dbReference type="InterPro" id="IPR000060">
    <property type="entry name" value="BCCT_transptr"/>
</dbReference>
<reference evidence="9 10" key="1">
    <citation type="submission" date="2024-10" db="EMBL/GenBank/DDBJ databases">
        <authorList>
            <person name="Sang B.-I."/>
            <person name="Prabhaharan D."/>
        </authorList>
    </citation>
    <scope>NUCLEOTIDE SEQUENCE [LARGE SCALE GENOMIC DNA]</scope>
    <source>
        <strain evidence="9 10">MH</strain>
    </source>
</reference>
<dbReference type="InterPro" id="IPR018093">
    <property type="entry name" value="BCCT_CS"/>
</dbReference>
<evidence type="ECO:0000256" key="4">
    <source>
        <dbReference type="ARBA" id="ARBA00022475"/>
    </source>
</evidence>
<feature type="transmembrane region" description="Helical" evidence="8">
    <location>
        <begin position="477"/>
        <end position="500"/>
    </location>
</feature>
<feature type="transmembrane region" description="Helical" evidence="8">
    <location>
        <begin position="20"/>
        <end position="39"/>
    </location>
</feature>
<keyword evidence="7 8" id="KW-0472">Membrane</keyword>
<keyword evidence="4" id="KW-1003">Cell membrane</keyword>
<evidence type="ECO:0000313" key="10">
    <source>
        <dbReference type="Proteomes" id="UP001605989"/>
    </source>
</evidence>
<name>A0ABW7DPT5_9FIRM</name>
<dbReference type="PROSITE" id="PS01303">
    <property type="entry name" value="BCCT"/>
    <property type="match status" value="1"/>
</dbReference>
<sequence>MLKGGLLVKFPKNNLQPSIVFPSILFIGIVVISCIFFPIRTDTVLSSIKEYIFSSCSWVYILCVAFFFLFLVILCLGKLGDIRLGNEDEEPEFSFFSWLCMLFSAGMGIGLMFFGVAEPIVHLSAPLHGSASPLVQTKEAMLNTLFHWGIHAWAIYSIIGLALAYFGFRYQLPVTLRSGFYPLLKNKLNGFWGNLIDIVALCATIFGLTTTLGFGAMQLNAGLSAVGIFSTPSFSHIILLIVIAVGLAILSAISGVSKGIRYMSQGNLILAISLLLFILVAGPTVYILSSFTENVGYYLTHIIELSFRTFAYESTKEEWFTNWTITYWAWWISWAPFVGLFIAKISKGRTIREFVVCVLLVPTLFNIFWMTVFGNGAIWVDAQTGGILTNAAAETEKLLFLFLDQFPFALVTYLIALLVIAIFFITSANSGIFVINSIASQGKNTFPKWQTVLWGSLLALLSIGLLYSGGLQALQTMTVIIALPFAIIMILMVFCLLRGLMIDNAYFSRKLSESTVYWDGSHWQDCLKKIISVGTLDDFQRFLKQTVDPAFKELRQEFLRNGISVQIQVCNDSHQAYRELVVESGSLRNFIYGIHYRANDVSDTVVGSLSFPTITEEENYEPICYFADGRRGYSIKYMQKDELITDVLRQYERYVKMLATGKHDLYLSDKVHLEQGEKR</sequence>
<feature type="transmembrane region" description="Helical" evidence="8">
    <location>
        <begin position="95"/>
        <end position="117"/>
    </location>
</feature>
<feature type="transmembrane region" description="Helical" evidence="8">
    <location>
        <begin position="406"/>
        <end position="439"/>
    </location>
</feature>
<evidence type="ECO:0000256" key="6">
    <source>
        <dbReference type="ARBA" id="ARBA00022989"/>
    </source>
</evidence>
<gene>
    <name evidence="9" type="ORF">ACGTZG_09270</name>
</gene>
<evidence type="ECO:0000256" key="1">
    <source>
        <dbReference type="ARBA" id="ARBA00004651"/>
    </source>
</evidence>
<feature type="transmembrane region" description="Helical" evidence="8">
    <location>
        <begin position="355"/>
        <end position="380"/>
    </location>
</feature>
<dbReference type="EMBL" id="JBIEKR010000007">
    <property type="protein sequence ID" value="MFG6273376.1"/>
    <property type="molecule type" value="Genomic_DNA"/>
</dbReference>
<keyword evidence="10" id="KW-1185">Reference proteome</keyword>
<feature type="transmembrane region" description="Helical" evidence="8">
    <location>
        <begin position="234"/>
        <end position="256"/>
    </location>
</feature>
<evidence type="ECO:0000256" key="3">
    <source>
        <dbReference type="ARBA" id="ARBA00022448"/>
    </source>
</evidence>
<feature type="transmembrane region" description="Helical" evidence="8">
    <location>
        <begin position="451"/>
        <end position="471"/>
    </location>
</feature>
<comment type="caution">
    <text evidence="9">The sequence shown here is derived from an EMBL/GenBank/DDBJ whole genome shotgun (WGS) entry which is preliminary data.</text>
</comment>